<dbReference type="EMBL" id="JAKOGI010002417">
    <property type="protein sequence ID" value="KAJ8422044.1"/>
    <property type="molecule type" value="Genomic_DNA"/>
</dbReference>
<comment type="caution">
    <text evidence="1">The sequence shown here is derived from an EMBL/GenBank/DDBJ whole genome shotgun (WGS) entry which is preliminary data.</text>
</comment>
<protein>
    <submittedName>
        <fullName evidence="1">Uncharacterized protein</fullName>
    </submittedName>
</protein>
<dbReference type="Proteomes" id="UP001153076">
    <property type="component" value="Unassembled WGS sequence"/>
</dbReference>
<reference evidence="1" key="1">
    <citation type="submission" date="2022-04" db="EMBL/GenBank/DDBJ databases">
        <title>Carnegiea gigantea Genome sequencing and assembly v2.</title>
        <authorList>
            <person name="Copetti D."/>
            <person name="Sanderson M.J."/>
            <person name="Burquez A."/>
            <person name="Wojciechowski M.F."/>
        </authorList>
    </citation>
    <scope>NUCLEOTIDE SEQUENCE</scope>
    <source>
        <strain evidence="1">SGP5-SGP5p</strain>
        <tissue evidence="1">Aerial part</tissue>
    </source>
</reference>
<evidence type="ECO:0000313" key="2">
    <source>
        <dbReference type="Proteomes" id="UP001153076"/>
    </source>
</evidence>
<organism evidence="1 2">
    <name type="scientific">Carnegiea gigantea</name>
    <dbReference type="NCBI Taxonomy" id="171969"/>
    <lineage>
        <taxon>Eukaryota</taxon>
        <taxon>Viridiplantae</taxon>
        <taxon>Streptophyta</taxon>
        <taxon>Embryophyta</taxon>
        <taxon>Tracheophyta</taxon>
        <taxon>Spermatophyta</taxon>
        <taxon>Magnoliopsida</taxon>
        <taxon>eudicotyledons</taxon>
        <taxon>Gunneridae</taxon>
        <taxon>Pentapetalae</taxon>
        <taxon>Caryophyllales</taxon>
        <taxon>Cactineae</taxon>
        <taxon>Cactaceae</taxon>
        <taxon>Cactoideae</taxon>
        <taxon>Echinocereeae</taxon>
        <taxon>Carnegiea</taxon>
    </lineage>
</organism>
<dbReference type="OrthoDB" id="913267at2759"/>
<accession>A0A9Q1JGX7</accession>
<keyword evidence="2" id="KW-1185">Reference proteome</keyword>
<evidence type="ECO:0000313" key="1">
    <source>
        <dbReference type="EMBL" id="KAJ8422044.1"/>
    </source>
</evidence>
<gene>
    <name evidence="1" type="ORF">Cgig2_001036</name>
</gene>
<sequence length="277" mass="31800">MVTFMNKITSDRHYQQIQPSEKDLDGEETKLPIHNLITSLCKSEGIRGLPSLPWWSKENFKIDKIFSLSSHIKSPGTNHELGYCYTRNFLTSHFIGSGPNKYHVRKSDQDNWTPHLRILSFIIDVEARRWGDFQVIFDELAVTKGKRIETFMAAFLSSWLCTFILPVRDAGCICFGTFSIPSFVALGVGYCLPTATLASVYKGLNEISRSSHSGRAKPFQLEEAQQLISSLRHFRWHSSIINRHKETLLHDGKLLSVDFAYFFSICLSFISYRYEDN</sequence>
<dbReference type="AlphaFoldDB" id="A0A9Q1JGX7"/>
<proteinExistence type="predicted"/>
<name>A0A9Q1JGX7_9CARY</name>